<name>A0AAE1DSI5_9GAST</name>
<sequence length="801" mass="84374">MSIMQCQPPSYSESQVINAATSLPVSVTAAAPVSIQPSLVALTKQEPEEETPNIRLEHEVPQSPEAAAQFESFKQSIYKHPLFPLLALVFEKCEASTAAPDAASHSFEKELQAFMKHHETFKSSVLGEDEEVNQLMIKGIQVLRIHLLEMEKVSELCRDFCARYTSCLRGKLTSEQLLHVDGCDDDCLTGEQQDISLTQSPQNGLNLSTGLNLQQQQQQQSPSAVGTAAVVATPTVVGGNVVLQTQPSQQPQIVSGNTVYQMVHTPQGIVAQPIQIQGPLTPVQPQVQPVIHGSTPLSQIGMPLSSSLQQQQVQQQQLPQKSQLGQQQQADARNMHRGSDDDDDDKNSKQKRGILPKQATQVMKSWLFQHIVHPYPTEDEKRQIAAQTNLTLLQVNNWFINARRRILQPMLEAANPDKGKPKKPNKPGGSKPQQRFWPVQQGAAGGGTKQKSAVNGAKSPGGGAESESDSGPSLDPSNTLGATTVGAATAFKPQPAHIQNNNNNNSMHNAQQQQLSALKLPSATALQQLMASGGMIGGGTGASAALTAERLQQLQQQMQVVSSASLPSSFTPTFSSAQPSSAEAAALLAQTEAAAFMGCLPGSGVVFKLSPEGQLVPSSAAHPHSLTQPNPTPFTLDNLQALQAGFVLGPSPLPLSLPLGVGGAGLGLGLGFNPGFPGFSTQTSAAAAAAASSALSLGALNFASAYNAPLQFANYLNPTAPIDLSSMSNPGALQLGQVPGGGGASTQLTTNAGQVLMGLPAQEASEEMAGAAEEEAAEEESLEAGELKIDTKEIKPLFTDV</sequence>
<keyword evidence="4 5" id="KW-0539">Nucleus</keyword>
<evidence type="ECO:0000256" key="1">
    <source>
        <dbReference type="ARBA" id="ARBA00009661"/>
    </source>
</evidence>
<dbReference type="InterPro" id="IPR032453">
    <property type="entry name" value="PKNOX/Meis_N"/>
</dbReference>
<keyword evidence="2 5" id="KW-0238">DNA-binding</keyword>
<dbReference type="InterPro" id="IPR008422">
    <property type="entry name" value="KN_HD"/>
</dbReference>
<dbReference type="InterPro" id="IPR001356">
    <property type="entry name" value="HD"/>
</dbReference>
<dbReference type="CDD" id="cd00086">
    <property type="entry name" value="homeodomain"/>
    <property type="match status" value="1"/>
</dbReference>
<dbReference type="GO" id="GO:0006355">
    <property type="term" value="P:regulation of DNA-templated transcription"/>
    <property type="evidence" value="ECO:0007669"/>
    <property type="project" value="InterPro"/>
</dbReference>
<evidence type="ECO:0000256" key="2">
    <source>
        <dbReference type="ARBA" id="ARBA00023125"/>
    </source>
</evidence>
<evidence type="ECO:0000259" key="7">
    <source>
        <dbReference type="PROSITE" id="PS50071"/>
    </source>
</evidence>
<evidence type="ECO:0000256" key="4">
    <source>
        <dbReference type="ARBA" id="ARBA00023242"/>
    </source>
</evidence>
<gene>
    <name evidence="8" type="ORF">RRG08_015489</name>
</gene>
<comment type="caution">
    <text evidence="8">The sequence shown here is derived from an EMBL/GenBank/DDBJ whole genome shotgun (WGS) entry which is preliminary data.</text>
</comment>
<dbReference type="FunFam" id="1.10.10.60:FF:000004">
    <property type="entry name" value="Meis2 homeobox isoform 2c"/>
    <property type="match status" value="1"/>
</dbReference>
<feature type="compositionally biased region" description="Polar residues" evidence="6">
    <location>
        <begin position="469"/>
        <end position="478"/>
    </location>
</feature>
<comment type="similarity">
    <text evidence="1">Belongs to the TALE/MEIS homeobox family.</text>
</comment>
<dbReference type="InterPro" id="IPR009057">
    <property type="entry name" value="Homeodomain-like_sf"/>
</dbReference>
<feature type="DNA-binding region" description="Homeobox" evidence="5">
    <location>
        <begin position="348"/>
        <end position="410"/>
    </location>
</feature>
<feature type="region of interest" description="Disordered" evidence="6">
    <location>
        <begin position="287"/>
        <end position="356"/>
    </location>
</feature>
<dbReference type="Pfam" id="PF05920">
    <property type="entry name" value="Homeobox_KN"/>
    <property type="match status" value="1"/>
</dbReference>
<evidence type="ECO:0000256" key="6">
    <source>
        <dbReference type="SAM" id="MobiDB-lite"/>
    </source>
</evidence>
<dbReference type="Pfam" id="PF16493">
    <property type="entry name" value="Meis_PKNOX_N"/>
    <property type="match status" value="1"/>
</dbReference>
<dbReference type="PANTHER" id="PTHR11850">
    <property type="entry name" value="HOMEOBOX PROTEIN TRANSCRIPTION FACTORS"/>
    <property type="match status" value="1"/>
</dbReference>
<evidence type="ECO:0000256" key="5">
    <source>
        <dbReference type="PROSITE-ProRule" id="PRU00108"/>
    </source>
</evidence>
<proteinExistence type="inferred from homology"/>
<feature type="region of interest" description="Disordered" evidence="6">
    <location>
        <begin position="412"/>
        <end position="481"/>
    </location>
</feature>
<dbReference type="GO" id="GO:0003677">
    <property type="term" value="F:DNA binding"/>
    <property type="evidence" value="ECO:0007669"/>
    <property type="project" value="UniProtKB-UniRule"/>
</dbReference>
<evidence type="ECO:0000313" key="8">
    <source>
        <dbReference type="EMBL" id="KAK3780705.1"/>
    </source>
</evidence>
<evidence type="ECO:0000313" key="9">
    <source>
        <dbReference type="Proteomes" id="UP001283361"/>
    </source>
</evidence>
<evidence type="ECO:0000256" key="3">
    <source>
        <dbReference type="ARBA" id="ARBA00023155"/>
    </source>
</evidence>
<dbReference type="SUPFAM" id="SSF46689">
    <property type="entry name" value="Homeodomain-like"/>
    <property type="match status" value="1"/>
</dbReference>
<keyword evidence="3 5" id="KW-0371">Homeobox</keyword>
<keyword evidence="9" id="KW-1185">Reference proteome</keyword>
<feature type="compositionally biased region" description="Acidic residues" evidence="6">
    <location>
        <begin position="772"/>
        <end position="783"/>
    </location>
</feature>
<dbReference type="InterPro" id="IPR050224">
    <property type="entry name" value="TALE_homeobox"/>
</dbReference>
<dbReference type="EMBL" id="JAWDGP010002695">
    <property type="protein sequence ID" value="KAK3780705.1"/>
    <property type="molecule type" value="Genomic_DNA"/>
</dbReference>
<dbReference type="SMART" id="SM00389">
    <property type="entry name" value="HOX"/>
    <property type="match status" value="1"/>
</dbReference>
<dbReference type="Gene3D" id="1.10.10.60">
    <property type="entry name" value="Homeodomain-like"/>
    <property type="match status" value="1"/>
</dbReference>
<feature type="domain" description="Homeobox" evidence="7">
    <location>
        <begin position="346"/>
        <end position="409"/>
    </location>
</feature>
<dbReference type="Proteomes" id="UP001283361">
    <property type="component" value="Unassembled WGS sequence"/>
</dbReference>
<feature type="compositionally biased region" description="Low complexity" evidence="6">
    <location>
        <begin position="304"/>
        <end position="329"/>
    </location>
</feature>
<protein>
    <recommendedName>
        <fullName evidence="7">Homeobox domain-containing protein</fullName>
    </recommendedName>
</protein>
<accession>A0AAE1DSI5</accession>
<dbReference type="GO" id="GO:0005634">
    <property type="term" value="C:nucleus"/>
    <property type="evidence" value="ECO:0007669"/>
    <property type="project" value="UniProtKB-SubCell"/>
</dbReference>
<feature type="region of interest" description="Disordered" evidence="6">
    <location>
        <begin position="763"/>
        <end position="786"/>
    </location>
</feature>
<reference evidence="8" key="1">
    <citation type="journal article" date="2023" name="G3 (Bethesda)">
        <title>A reference genome for the long-term kleptoplast-retaining sea slug Elysia crispata morphotype clarki.</title>
        <authorList>
            <person name="Eastman K.E."/>
            <person name="Pendleton A.L."/>
            <person name="Shaikh M.A."/>
            <person name="Suttiyut T."/>
            <person name="Ogas R."/>
            <person name="Tomko P."/>
            <person name="Gavelis G."/>
            <person name="Widhalm J.R."/>
            <person name="Wisecaver J.H."/>
        </authorList>
    </citation>
    <scope>NUCLEOTIDE SEQUENCE</scope>
    <source>
        <strain evidence="8">ECLA1</strain>
    </source>
</reference>
<dbReference type="PROSITE" id="PS50071">
    <property type="entry name" value="HOMEOBOX_2"/>
    <property type="match status" value="1"/>
</dbReference>
<dbReference type="AlphaFoldDB" id="A0AAE1DSI5"/>
<comment type="subcellular location">
    <subcellularLocation>
        <location evidence="5">Nucleus</location>
    </subcellularLocation>
</comment>
<organism evidence="8 9">
    <name type="scientific">Elysia crispata</name>
    <name type="common">lettuce slug</name>
    <dbReference type="NCBI Taxonomy" id="231223"/>
    <lineage>
        <taxon>Eukaryota</taxon>
        <taxon>Metazoa</taxon>
        <taxon>Spiralia</taxon>
        <taxon>Lophotrochozoa</taxon>
        <taxon>Mollusca</taxon>
        <taxon>Gastropoda</taxon>
        <taxon>Heterobranchia</taxon>
        <taxon>Euthyneura</taxon>
        <taxon>Panpulmonata</taxon>
        <taxon>Sacoglossa</taxon>
        <taxon>Placobranchoidea</taxon>
        <taxon>Plakobranchidae</taxon>
        <taxon>Elysia</taxon>
    </lineage>
</organism>